<accession>A0AAE0GS86</accession>
<feature type="region of interest" description="Disordered" evidence="1">
    <location>
        <begin position="37"/>
        <end position="77"/>
    </location>
</feature>
<comment type="caution">
    <text evidence="2">The sequence shown here is derived from an EMBL/GenBank/DDBJ whole genome shotgun (WGS) entry which is preliminary data.</text>
</comment>
<dbReference type="EMBL" id="LGRX02002971">
    <property type="protein sequence ID" value="KAK3283213.1"/>
    <property type="molecule type" value="Genomic_DNA"/>
</dbReference>
<gene>
    <name evidence="2" type="ORF">CYMTET_9081</name>
    <name evidence="3" type="ORF">CYMTET_9082</name>
</gene>
<protein>
    <submittedName>
        <fullName evidence="2">Uncharacterized protein</fullName>
    </submittedName>
</protein>
<dbReference type="Proteomes" id="UP001190700">
    <property type="component" value="Unassembled WGS sequence"/>
</dbReference>
<keyword evidence="4" id="KW-1185">Reference proteome</keyword>
<organism evidence="2 4">
    <name type="scientific">Cymbomonas tetramitiformis</name>
    <dbReference type="NCBI Taxonomy" id="36881"/>
    <lineage>
        <taxon>Eukaryota</taxon>
        <taxon>Viridiplantae</taxon>
        <taxon>Chlorophyta</taxon>
        <taxon>Pyramimonadophyceae</taxon>
        <taxon>Pyramimonadales</taxon>
        <taxon>Pyramimonadaceae</taxon>
        <taxon>Cymbomonas</taxon>
    </lineage>
</organism>
<evidence type="ECO:0000313" key="2">
    <source>
        <dbReference type="EMBL" id="KAK3283212.1"/>
    </source>
</evidence>
<proteinExistence type="predicted"/>
<dbReference type="AlphaFoldDB" id="A0AAE0GS86"/>
<evidence type="ECO:0000313" key="4">
    <source>
        <dbReference type="Proteomes" id="UP001190700"/>
    </source>
</evidence>
<name>A0AAE0GS86_9CHLO</name>
<reference evidence="2" key="2">
    <citation type="submission" date="2023-06" db="EMBL/GenBank/DDBJ databases">
        <title>Long-read-based genome assembly of the green algal bacterivore Cymbomonas tetramitiformis.</title>
        <authorList>
            <person name="Gyaltshen Y."/>
            <person name="Rozenberg A."/>
            <person name="Paasch A."/>
            <person name="Burns J.A."/>
            <person name="Warring S."/>
            <person name="Larson R."/>
            <person name="Maurer-Alcala X."/>
            <person name="Dacks J."/>
            <person name="Kim E."/>
        </authorList>
    </citation>
    <scope>NUCLEOTIDE SEQUENCE</scope>
    <source>
        <strain evidence="2">PLY_AMNH</strain>
    </source>
</reference>
<sequence>MASLQAAGGAVAHSVVMGDAQADPALADSAPAGSAMTFVAPVSDHPPPLDRAPPGSDGGVSEPPPKQHPADMALHPASVDFTYTPEPVALHPFIVDTEEWPAFRSTPWVPPTIGASADRPAAADQNLP</sequence>
<reference evidence="2 4" key="1">
    <citation type="journal article" date="2015" name="Genome Biol. Evol.">
        <title>Comparative Genomics of a Bacterivorous Green Alga Reveals Evolutionary Causalities and Consequences of Phago-Mixotrophic Mode of Nutrition.</title>
        <authorList>
            <person name="Burns J.A."/>
            <person name="Paasch A."/>
            <person name="Narechania A."/>
            <person name="Kim E."/>
        </authorList>
    </citation>
    <scope>NUCLEOTIDE SEQUENCE [LARGE SCALE GENOMIC DNA]</scope>
    <source>
        <strain evidence="2">PLY_AMNH</strain>
    </source>
</reference>
<dbReference type="EMBL" id="LGRX02002971">
    <property type="protein sequence ID" value="KAK3283212.1"/>
    <property type="molecule type" value="Genomic_DNA"/>
</dbReference>
<evidence type="ECO:0000313" key="3">
    <source>
        <dbReference type="EMBL" id="KAK3283213.1"/>
    </source>
</evidence>
<evidence type="ECO:0000256" key="1">
    <source>
        <dbReference type="SAM" id="MobiDB-lite"/>
    </source>
</evidence>